<dbReference type="STRING" id="1217799.DEALK_02070"/>
<evidence type="ECO:0000313" key="2">
    <source>
        <dbReference type="Proteomes" id="UP000053947"/>
    </source>
</evidence>
<dbReference type="Proteomes" id="UP000053947">
    <property type="component" value="Unassembled WGS sequence"/>
</dbReference>
<dbReference type="PATRIC" id="fig|1217799.6.peg.211"/>
<evidence type="ECO:0008006" key="3">
    <source>
        <dbReference type="Google" id="ProtNLM"/>
    </source>
</evidence>
<comment type="caution">
    <text evidence="1">The sequence shown here is derived from an EMBL/GenBank/DDBJ whole genome shotgun (WGS) entry which is preliminary data.</text>
</comment>
<dbReference type="AlphaFoldDB" id="A0A0W0GL57"/>
<gene>
    <name evidence="1" type="ORF">DEALK_02070</name>
</gene>
<sequence length="203" mass="20780">MGKSIPKVIGILVMAFMLTLVAPTALTASGEGLEEDVDGYHVSLAFAAGQTVIGHNEIIVHIADTQDRGVGSASVTVTAELHEQKTMTTGGGHSAHGGGGGTQVVQDVVVRSATAELAEGPLDGAYEGEIELVEAGHWMVTVVFEIQGTEKSVEFPADIAKDGSKTGILGAFLGINAAIIMGGAFTKSKGGRSLNNKRPGAVR</sequence>
<evidence type="ECO:0000313" key="1">
    <source>
        <dbReference type="EMBL" id="KTB49294.1"/>
    </source>
</evidence>
<keyword evidence="2" id="KW-1185">Reference proteome</keyword>
<protein>
    <recommendedName>
        <fullName evidence="3">YtkA-like domain-containing protein</fullName>
    </recommendedName>
</protein>
<name>A0A0W0GL57_9CHLR</name>
<organism evidence="1 2">
    <name type="scientific">Dehalogenimonas alkenigignens</name>
    <dbReference type="NCBI Taxonomy" id="1217799"/>
    <lineage>
        <taxon>Bacteria</taxon>
        <taxon>Bacillati</taxon>
        <taxon>Chloroflexota</taxon>
        <taxon>Dehalococcoidia</taxon>
        <taxon>Dehalococcoidales</taxon>
        <taxon>Dehalococcoidaceae</taxon>
        <taxon>Dehalogenimonas</taxon>
    </lineage>
</organism>
<dbReference type="RefSeq" id="WP_058437876.1">
    <property type="nucleotide sequence ID" value="NZ_KQ758903.1"/>
</dbReference>
<proteinExistence type="predicted"/>
<accession>A0A0W0GL57</accession>
<dbReference type="EMBL" id="LFDV01000001">
    <property type="protein sequence ID" value="KTB49294.1"/>
    <property type="molecule type" value="Genomic_DNA"/>
</dbReference>
<reference evidence="1 2" key="1">
    <citation type="submission" date="2015-06" db="EMBL/GenBank/DDBJ databases">
        <title>Genome sequence of the organohalide-respiring Dehalogenimonas alkenigignens type strain (IP3-3T).</title>
        <authorList>
            <person name="Key T.A."/>
            <person name="Richmond D.P."/>
            <person name="Bowman K.S."/>
            <person name="Cho Y.-J."/>
            <person name="Chun J."/>
            <person name="da Costa M.S."/>
            <person name="Rainey F.A."/>
            <person name="Moe W.M."/>
        </authorList>
    </citation>
    <scope>NUCLEOTIDE SEQUENCE [LARGE SCALE GENOMIC DNA]</scope>
    <source>
        <strain evidence="1 2">IP3-3</strain>
    </source>
</reference>